<dbReference type="InterPro" id="IPR029063">
    <property type="entry name" value="SAM-dependent_MTases_sf"/>
</dbReference>
<reference evidence="2 3" key="1">
    <citation type="submission" date="2016-07" db="EMBL/GenBank/DDBJ databases">
        <title>Draft genome of Scalindua rubra, obtained from a brine-seawater interface in the Red Sea, sheds light on salt adaptation in anammox bacteria.</title>
        <authorList>
            <person name="Speth D.R."/>
            <person name="Lagkouvardos I."/>
            <person name="Wang Y."/>
            <person name="Qian P.-Y."/>
            <person name="Dutilh B.E."/>
            <person name="Jetten M.S."/>
        </authorList>
    </citation>
    <scope>NUCLEOTIDE SEQUENCE [LARGE SCALE GENOMIC DNA]</scope>
    <source>
        <strain evidence="2">BSI-1</strain>
    </source>
</reference>
<evidence type="ECO:0000259" key="1">
    <source>
        <dbReference type="Pfam" id="PF08421"/>
    </source>
</evidence>
<dbReference type="Pfam" id="PF08421">
    <property type="entry name" value="Methyltransf_13"/>
    <property type="match status" value="1"/>
</dbReference>
<name>A0A1E3X343_9BACT</name>
<dbReference type="EMBL" id="MAYW01000287">
    <property type="protein sequence ID" value="ODS30083.1"/>
    <property type="molecule type" value="Genomic_DNA"/>
</dbReference>
<evidence type="ECO:0000313" key="2">
    <source>
        <dbReference type="EMBL" id="ODS30083.1"/>
    </source>
</evidence>
<dbReference type="AlphaFoldDB" id="A0A1E3X343"/>
<sequence length="404" mass="46284">MDFGINELKAIPYGKRLKCAVCEEDLKPPIIELPDLPLTEILVNEKQETNIGFIDQNFHLCENCGHGQLSTIIDPEILYESSYSFRTSGSASSVSGNDFFHEFIKQVIKNRQFKTIIEIGCNDLYLLNKLKDDAERLIGIDPILRKSDEILPDSRISIIGDFFDNIDLGDLAGSGDVLVISSHNLEHIEEPRSMIRKLLEYSSQDTLFIFQFPCIETLVEENRFDQIFHHHIHYFSLQSFEYLLNNLNAKIIDFTTNQSHWGSLLVAFKKGNNKGTFASSYFNLINSEKIIEDYKIYRKRMFLTNEYLKASKFPLYGYGAILTLPILAYHLQNDFSAFEAVLDDDKNKEGLFYLNLPVPIMNTSKINDFRGGSILLTAINHLRKILPKVIKLNPKQIILPVNSI</sequence>
<dbReference type="InterPro" id="IPR013630">
    <property type="entry name" value="Methyltransf_Zn-bd_dom_put"/>
</dbReference>
<dbReference type="SUPFAM" id="SSF53335">
    <property type="entry name" value="S-adenosyl-L-methionine-dependent methyltransferases"/>
    <property type="match status" value="1"/>
</dbReference>
<evidence type="ECO:0000313" key="3">
    <source>
        <dbReference type="Proteomes" id="UP000094056"/>
    </source>
</evidence>
<dbReference type="PANTHER" id="PTHR43861">
    <property type="entry name" value="TRANS-ACONITATE 2-METHYLTRANSFERASE-RELATED"/>
    <property type="match status" value="1"/>
</dbReference>
<dbReference type="Gene3D" id="6.20.50.110">
    <property type="entry name" value="Methyltransferase, zinc-binding domain"/>
    <property type="match status" value="1"/>
</dbReference>
<organism evidence="2 3">
    <name type="scientific">Candidatus Scalindua rubra</name>
    <dbReference type="NCBI Taxonomy" id="1872076"/>
    <lineage>
        <taxon>Bacteria</taxon>
        <taxon>Pseudomonadati</taxon>
        <taxon>Planctomycetota</taxon>
        <taxon>Candidatus Brocadiia</taxon>
        <taxon>Candidatus Brocadiales</taxon>
        <taxon>Candidatus Scalinduaceae</taxon>
        <taxon>Candidatus Scalindua</taxon>
    </lineage>
</organism>
<protein>
    <recommendedName>
        <fullName evidence="1">Methyltransferase putative zinc binding domain-containing protein</fullName>
    </recommendedName>
</protein>
<dbReference type="Gene3D" id="3.40.50.720">
    <property type="entry name" value="NAD(P)-binding Rossmann-like Domain"/>
    <property type="match status" value="1"/>
</dbReference>
<dbReference type="Pfam" id="PF13489">
    <property type="entry name" value="Methyltransf_23"/>
    <property type="match status" value="1"/>
</dbReference>
<proteinExistence type="predicted"/>
<dbReference type="InterPro" id="IPR038576">
    <property type="entry name" value="Methyltransf_Zn-bd_dom_put_sf"/>
</dbReference>
<comment type="caution">
    <text evidence="2">The sequence shown here is derived from an EMBL/GenBank/DDBJ whole genome shotgun (WGS) entry which is preliminary data.</text>
</comment>
<accession>A0A1E3X343</accession>
<dbReference type="PANTHER" id="PTHR43861:SF5">
    <property type="entry name" value="BLL5978 PROTEIN"/>
    <property type="match status" value="1"/>
</dbReference>
<dbReference type="Proteomes" id="UP000094056">
    <property type="component" value="Unassembled WGS sequence"/>
</dbReference>
<dbReference type="Gene3D" id="3.40.50.150">
    <property type="entry name" value="Vaccinia Virus protein VP39"/>
    <property type="match status" value="1"/>
</dbReference>
<feature type="domain" description="Methyltransferase putative zinc binding" evidence="1">
    <location>
        <begin position="19"/>
        <end position="79"/>
    </location>
</feature>
<gene>
    <name evidence="2" type="ORF">SCARUB_04811</name>
</gene>